<protein>
    <submittedName>
        <fullName evidence="1">Uncharacterized protein</fullName>
    </submittedName>
</protein>
<proteinExistence type="predicted"/>
<accession>A0A350P6E4</accession>
<comment type="caution">
    <text evidence="1">The sequence shown here is derived from an EMBL/GenBank/DDBJ whole genome shotgun (WGS) entry which is preliminary data.</text>
</comment>
<name>A0A350P6E4_9ALTE</name>
<dbReference type="Proteomes" id="UP000263517">
    <property type="component" value="Unassembled WGS sequence"/>
</dbReference>
<evidence type="ECO:0000313" key="2">
    <source>
        <dbReference type="Proteomes" id="UP000263517"/>
    </source>
</evidence>
<dbReference type="EMBL" id="DNAN01000499">
    <property type="protein sequence ID" value="HAW76861.1"/>
    <property type="molecule type" value="Genomic_DNA"/>
</dbReference>
<organism evidence="1 2">
    <name type="scientific">Alteromonas australica</name>
    <dbReference type="NCBI Taxonomy" id="589873"/>
    <lineage>
        <taxon>Bacteria</taxon>
        <taxon>Pseudomonadati</taxon>
        <taxon>Pseudomonadota</taxon>
        <taxon>Gammaproteobacteria</taxon>
        <taxon>Alteromonadales</taxon>
        <taxon>Alteromonadaceae</taxon>
        <taxon>Alteromonas/Salinimonas group</taxon>
        <taxon>Alteromonas</taxon>
    </lineage>
</organism>
<sequence length="440" mass="47584">MAVNAGQLHSQTNGTTNIDTVLTQEAYRIGQDVHRRILHTSPWIDLVKKSAFPDGMGYVVGTLIYDRVLPTTTANGGTLGLQWTNVGDSAAGAFTETIPPVESASTLDQILTGARDTTIGPADGLSYVQFSRQLKQYELKRAVVESPRINVEDLRFAAHRQEQLKAAVDAMADSTRYGWEERNRDEYDRLAANLIPCLASGTAVQTADQTSARIEGTATADLDIKGGSDLTPTANISNKITDMAYYRLVRAGAGSNAYGRENGRPVFALVLSSEASYQLQTEAGFRDDVRYNNAAVSDLIAPLGVEKSFRGFYHMIDDLAPRFTVDGNGVVDRVQPYSATSGVVSSNGSYETAEYEAAYVVHPDVMECAIPEPVSGSQGLAFDPASYSGDFKWKNLPDEVRNPDGLIGFFRGVMASASKPVKTDFGYVILFKRTSATPAA</sequence>
<evidence type="ECO:0000313" key="1">
    <source>
        <dbReference type="EMBL" id="HAW76861.1"/>
    </source>
</evidence>
<gene>
    <name evidence="1" type="ORF">DCW74_14150</name>
</gene>
<dbReference type="AlphaFoldDB" id="A0A350P6E4"/>
<reference evidence="1 2" key="1">
    <citation type="journal article" date="2018" name="Nat. Biotechnol.">
        <title>A standardized bacterial taxonomy based on genome phylogeny substantially revises the tree of life.</title>
        <authorList>
            <person name="Parks D.H."/>
            <person name="Chuvochina M."/>
            <person name="Waite D.W."/>
            <person name="Rinke C."/>
            <person name="Skarshewski A."/>
            <person name="Chaumeil P.A."/>
            <person name="Hugenholtz P."/>
        </authorList>
    </citation>
    <scope>NUCLEOTIDE SEQUENCE [LARGE SCALE GENOMIC DNA]</scope>
    <source>
        <strain evidence="1">UBA11978</strain>
    </source>
</reference>